<keyword evidence="8" id="KW-0862">Zinc</keyword>
<evidence type="ECO:0000313" key="14">
    <source>
        <dbReference type="EMBL" id="CAI9282174.1"/>
    </source>
</evidence>
<dbReference type="GO" id="GO:0016020">
    <property type="term" value="C:membrane"/>
    <property type="evidence" value="ECO:0007669"/>
    <property type="project" value="UniProtKB-SubCell"/>
</dbReference>
<proteinExistence type="inferred from homology"/>
<keyword evidence="10" id="KW-0472">Membrane</keyword>
<dbReference type="InterPro" id="IPR013083">
    <property type="entry name" value="Znf_RING/FYVE/PHD"/>
</dbReference>
<dbReference type="GO" id="GO:0031625">
    <property type="term" value="F:ubiquitin protein ligase binding"/>
    <property type="evidence" value="ECO:0007669"/>
    <property type="project" value="TreeGrafter"/>
</dbReference>
<evidence type="ECO:0000313" key="15">
    <source>
        <dbReference type="Proteomes" id="UP001177003"/>
    </source>
</evidence>
<evidence type="ECO:0000256" key="5">
    <source>
        <dbReference type="ARBA" id="ARBA00022723"/>
    </source>
</evidence>
<keyword evidence="9" id="KW-1133">Transmembrane helix</keyword>
<sequence>MMSISQNLNRSFLQENSSKLDDCCSISYLLACAGSNPSSKKTFLLFLLLPRQLQQLFHLHSGLDQAFIDALPLFLYKELMGSKEPIDCVVCLCKFSEQDKLRSLPLCSHAFHIHCIDTLLLSNSTCPLCRVDYVCNYFDFQRFKNKQQQGYSKYKVINGIVVNYWAYINFSRTVPDSAAQSFCHQLVQMCQESGMEFKSECGSNLLCKTRSGQEGFKALVYSHCKTNLEEKSWNSLLPFSLTTIATCTKCETDIGLISQCCPTKYVLKISKQYLSNVSLKINVKVQRLQGSSSQLKGTMGTLVMIVQKEGWKHLFSVFSVNHLKEEISTFPGSFVTRHWGRRYSPAKETESGDAGLVYLVLFHIWQKRPALELFGMIQARPIARDLFIRYSRYHILAWLEALEETRLKQK</sequence>
<dbReference type="AlphaFoldDB" id="A0AA36E3K6"/>
<evidence type="ECO:0000256" key="3">
    <source>
        <dbReference type="ARBA" id="ARBA00022679"/>
    </source>
</evidence>
<dbReference type="GO" id="GO:0016740">
    <property type="term" value="F:transferase activity"/>
    <property type="evidence" value="ECO:0007669"/>
    <property type="project" value="UniProtKB-KW"/>
</dbReference>
<gene>
    <name evidence="14" type="ORF">LSALG_LOCUS21826</name>
</gene>
<keyword evidence="7" id="KW-0833">Ubl conjugation pathway</keyword>
<feature type="domain" description="RING-type" evidence="13">
    <location>
        <begin position="88"/>
        <end position="130"/>
    </location>
</feature>
<dbReference type="InterPro" id="IPR001841">
    <property type="entry name" value="Znf_RING"/>
</dbReference>
<keyword evidence="4" id="KW-0812">Transmembrane</keyword>
<name>A0AA36E3K6_LACSI</name>
<evidence type="ECO:0000256" key="2">
    <source>
        <dbReference type="ARBA" id="ARBA00004906"/>
    </source>
</evidence>
<dbReference type="Pfam" id="PF13639">
    <property type="entry name" value="zf-RING_2"/>
    <property type="match status" value="1"/>
</dbReference>
<evidence type="ECO:0000256" key="8">
    <source>
        <dbReference type="ARBA" id="ARBA00022833"/>
    </source>
</evidence>
<dbReference type="GO" id="GO:0008270">
    <property type="term" value="F:zinc ion binding"/>
    <property type="evidence" value="ECO:0007669"/>
    <property type="project" value="UniProtKB-KW"/>
</dbReference>
<evidence type="ECO:0000256" key="9">
    <source>
        <dbReference type="ARBA" id="ARBA00022989"/>
    </source>
</evidence>
<accession>A0AA36E3K6</accession>
<evidence type="ECO:0000256" key="6">
    <source>
        <dbReference type="ARBA" id="ARBA00022771"/>
    </source>
</evidence>
<comment type="pathway">
    <text evidence="2">Protein modification; protein ubiquitination.</text>
</comment>
<keyword evidence="15" id="KW-1185">Reference proteome</keyword>
<evidence type="ECO:0000256" key="7">
    <source>
        <dbReference type="ARBA" id="ARBA00022786"/>
    </source>
</evidence>
<comment type="subcellular location">
    <subcellularLocation>
        <location evidence="1">Membrane</location>
        <topology evidence="1">Single-pass membrane protein</topology>
    </subcellularLocation>
</comment>
<dbReference type="EMBL" id="OX465080">
    <property type="protein sequence ID" value="CAI9282174.1"/>
    <property type="molecule type" value="Genomic_DNA"/>
</dbReference>
<comment type="similarity">
    <text evidence="11">Belongs to the RING-type zinc finger family. ATL subfamily.</text>
</comment>
<evidence type="ECO:0000256" key="1">
    <source>
        <dbReference type="ARBA" id="ARBA00004167"/>
    </source>
</evidence>
<dbReference type="SMART" id="SM00184">
    <property type="entry name" value="RING"/>
    <property type="match status" value="1"/>
</dbReference>
<dbReference type="PANTHER" id="PTHR45768">
    <property type="entry name" value="E3 UBIQUITIN-PROTEIN LIGASE RNF13-LIKE"/>
    <property type="match status" value="1"/>
</dbReference>
<dbReference type="Proteomes" id="UP001177003">
    <property type="component" value="Chromosome 4"/>
</dbReference>
<evidence type="ECO:0000259" key="13">
    <source>
        <dbReference type="PROSITE" id="PS50089"/>
    </source>
</evidence>
<keyword evidence="3" id="KW-0808">Transferase</keyword>
<evidence type="ECO:0000256" key="12">
    <source>
        <dbReference type="PROSITE-ProRule" id="PRU00175"/>
    </source>
</evidence>
<protein>
    <recommendedName>
        <fullName evidence="13">RING-type domain-containing protein</fullName>
    </recommendedName>
</protein>
<evidence type="ECO:0000256" key="4">
    <source>
        <dbReference type="ARBA" id="ARBA00022692"/>
    </source>
</evidence>
<dbReference type="PANTHER" id="PTHR45768:SF66">
    <property type="entry name" value="ZINC FINGER, RING_FYVE_PHD-TYPE-RELATED"/>
    <property type="match status" value="1"/>
</dbReference>
<dbReference type="Gene3D" id="3.30.40.10">
    <property type="entry name" value="Zinc/RING finger domain, C3HC4 (zinc finger)"/>
    <property type="match status" value="1"/>
</dbReference>
<reference evidence="14" key="1">
    <citation type="submission" date="2023-04" db="EMBL/GenBank/DDBJ databases">
        <authorList>
            <person name="Vijverberg K."/>
            <person name="Xiong W."/>
            <person name="Schranz E."/>
        </authorList>
    </citation>
    <scope>NUCLEOTIDE SEQUENCE</scope>
</reference>
<dbReference type="SUPFAM" id="SSF57850">
    <property type="entry name" value="RING/U-box"/>
    <property type="match status" value="1"/>
</dbReference>
<keyword evidence="5" id="KW-0479">Metal-binding</keyword>
<dbReference type="PROSITE" id="PS50089">
    <property type="entry name" value="ZF_RING_2"/>
    <property type="match status" value="1"/>
</dbReference>
<evidence type="ECO:0000256" key="11">
    <source>
        <dbReference type="ARBA" id="ARBA00024209"/>
    </source>
</evidence>
<evidence type="ECO:0000256" key="10">
    <source>
        <dbReference type="ARBA" id="ARBA00023136"/>
    </source>
</evidence>
<dbReference type="Gene3D" id="3.40.50.2300">
    <property type="match status" value="1"/>
</dbReference>
<organism evidence="14 15">
    <name type="scientific">Lactuca saligna</name>
    <name type="common">Willowleaf lettuce</name>
    <dbReference type="NCBI Taxonomy" id="75948"/>
    <lineage>
        <taxon>Eukaryota</taxon>
        <taxon>Viridiplantae</taxon>
        <taxon>Streptophyta</taxon>
        <taxon>Embryophyta</taxon>
        <taxon>Tracheophyta</taxon>
        <taxon>Spermatophyta</taxon>
        <taxon>Magnoliopsida</taxon>
        <taxon>eudicotyledons</taxon>
        <taxon>Gunneridae</taxon>
        <taxon>Pentapetalae</taxon>
        <taxon>asterids</taxon>
        <taxon>campanulids</taxon>
        <taxon>Asterales</taxon>
        <taxon>Asteraceae</taxon>
        <taxon>Cichorioideae</taxon>
        <taxon>Cichorieae</taxon>
        <taxon>Lactucinae</taxon>
        <taxon>Lactuca</taxon>
    </lineage>
</organism>
<keyword evidence="6 12" id="KW-0863">Zinc-finger</keyword>